<protein>
    <submittedName>
        <fullName evidence="1">Uncharacterized protein</fullName>
    </submittedName>
</protein>
<name>A0A2P2QZX0_RHIMU</name>
<reference evidence="1" key="1">
    <citation type="submission" date="2018-02" db="EMBL/GenBank/DDBJ databases">
        <title>Rhizophora mucronata_Transcriptome.</title>
        <authorList>
            <person name="Meera S.P."/>
            <person name="Sreeshan A."/>
            <person name="Augustine A."/>
        </authorList>
    </citation>
    <scope>NUCLEOTIDE SEQUENCE</scope>
    <source>
        <tissue evidence="1">Leaf</tissue>
    </source>
</reference>
<dbReference type="AlphaFoldDB" id="A0A2P2QZX0"/>
<sequence>MQSKNIADSNKFHRIRVNSPIPFSLKPKPLRRITSFTINSTGESNPYMSFFWKIIFTRNQLQHVK</sequence>
<dbReference type="EMBL" id="GGEC01092072">
    <property type="protein sequence ID" value="MBX72556.1"/>
    <property type="molecule type" value="Transcribed_RNA"/>
</dbReference>
<accession>A0A2P2QZX0</accession>
<evidence type="ECO:0000313" key="1">
    <source>
        <dbReference type="EMBL" id="MBX72556.1"/>
    </source>
</evidence>
<organism evidence="1">
    <name type="scientific">Rhizophora mucronata</name>
    <name type="common">Asiatic mangrove</name>
    <dbReference type="NCBI Taxonomy" id="61149"/>
    <lineage>
        <taxon>Eukaryota</taxon>
        <taxon>Viridiplantae</taxon>
        <taxon>Streptophyta</taxon>
        <taxon>Embryophyta</taxon>
        <taxon>Tracheophyta</taxon>
        <taxon>Spermatophyta</taxon>
        <taxon>Magnoliopsida</taxon>
        <taxon>eudicotyledons</taxon>
        <taxon>Gunneridae</taxon>
        <taxon>Pentapetalae</taxon>
        <taxon>rosids</taxon>
        <taxon>fabids</taxon>
        <taxon>Malpighiales</taxon>
        <taxon>Rhizophoraceae</taxon>
        <taxon>Rhizophora</taxon>
    </lineage>
</organism>
<proteinExistence type="predicted"/>